<proteinExistence type="predicted"/>
<dbReference type="Proteomes" id="UP000030108">
    <property type="component" value="Unassembled WGS sequence"/>
</dbReference>
<dbReference type="AlphaFoldDB" id="X8J3X0"/>
<dbReference type="SUPFAM" id="SSF56672">
    <property type="entry name" value="DNA/RNA polymerases"/>
    <property type="match status" value="1"/>
</dbReference>
<dbReference type="PANTHER" id="PTHR33050:SF7">
    <property type="entry name" value="RIBONUCLEASE H"/>
    <property type="match status" value="1"/>
</dbReference>
<evidence type="ECO:0008006" key="3">
    <source>
        <dbReference type="Google" id="ProtNLM"/>
    </source>
</evidence>
<name>X8J3X0_9AGAM</name>
<organism evidence="1 2">
    <name type="scientific">Rhizoctonia solani AG-3 Rhs1AP</name>
    <dbReference type="NCBI Taxonomy" id="1086054"/>
    <lineage>
        <taxon>Eukaryota</taxon>
        <taxon>Fungi</taxon>
        <taxon>Dikarya</taxon>
        <taxon>Basidiomycota</taxon>
        <taxon>Agaricomycotina</taxon>
        <taxon>Agaricomycetes</taxon>
        <taxon>Cantharellales</taxon>
        <taxon>Ceratobasidiaceae</taxon>
        <taxon>Rhizoctonia</taxon>
    </lineage>
</organism>
<sequence>MDEKGLAFVASQRDEEVNAGRFSPGFSQLSPGMQTSAIGAVPKPHSEKYRLITDQSAGTYALNSFINKEDAKVRYDTLQDLGKALRDLKNKFPNTPLALWKSDVAHAFRTIPMHPLWQIRQVVLVGDTYHVDRCMAFGNRSSPVIWCRLAGLVAWIAVNVIGLRFCHHYMDDFWSIERGLDTVLYEPYRCELPHSQVQLLSLWDKLGIPHEQNKQVFGTRLPVIGFEVDTEAMTFRMGKAEREALVLAITDFLATKKRSHPLREWQRLLGWCCKTSYNRRLNRYNASYMNHAV</sequence>
<evidence type="ECO:0000313" key="1">
    <source>
        <dbReference type="EMBL" id="EUC55961.1"/>
    </source>
</evidence>
<dbReference type="EMBL" id="JATN01000322">
    <property type="protein sequence ID" value="EUC55961.1"/>
    <property type="molecule type" value="Genomic_DNA"/>
</dbReference>
<accession>X8J3X0</accession>
<dbReference type="PANTHER" id="PTHR33050">
    <property type="entry name" value="REVERSE TRANSCRIPTASE DOMAIN-CONTAINING PROTEIN"/>
    <property type="match status" value="1"/>
</dbReference>
<dbReference type="OrthoDB" id="3254233at2759"/>
<dbReference type="InterPro" id="IPR052055">
    <property type="entry name" value="Hepadnavirus_pol/RT"/>
</dbReference>
<feature type="non-terminal residue" evidence="1">
    <location>
        <position position="293"/>
    </location>
</feature>
<gene>
    <name evidence="1" type="ORF">RSOL_147840</name>
</gene>
<evidence type="ECO:0000313" key="2">
    <source>
        <dbReference type="Proteomes" id="UP000030108"/>
    </source>
</evidence>
<reference evidence="2" key="1">
    <citation type="journal article" date="2014" name="Genome Announc.">
        <title>Draft genome sequence of the plant-pathogenic soil fungus Rhizoctonia solani anastomosis group 3 strain Rhs1AP.</title>
        <authorList>
            <person name="Cubeta M.A."/>
            <person name="Thomas E."/>
            <person name="Dean R.A."/>
            <person name="Jabaji S."/>
            <person name="Neate S.M."/>
            <person name="Tavantzis S."/>
            <person name="Toda T."/>
            <person name="Vilgalys R."/>
            <person name="Bharathan N."/>
            <person name="Fedorova-Abrams N."/>
            <person name="Pakala S.B."/>
            <person name="Pakala S.M."/>
            <person name="Zafar N."/>
            <person name="Joardar V."/>
            <person name="Losada L."/>
            <person name="Nierman W.C."/>
        </authorList>
    </citation>
    <scope>NUCLEOTIDE SEQUENCE [LARGE SCALE GENOMIC DNA]</scope>
    <source>
        <strain evidence="2">AG-3</strain>
    </source>
</reference>
<protein>
    <recommendedName>
        <fullName evidence="3">Reverse transcriptase</fullName>
    </recommendedName>
</protein>
<dbReference type="InterPro" id="IPR043502">
    <property type="entry name" value="DNA/RNA_pol_sf"/>
</dbReference>
<comment type="caution">
    <text evidence="1">The sequence shown here is derived from an EMBL/GenBank/DDBJ whole genome shotgun (WGS) entry which is preliminary data.</text>
</comment>